<organism evidence="1">
    <name type="scientific">Lepeophtheirus salmonis</name>
    <name type="common">Salmon louse</name>
    <name type="synonym">Caligus salmonis</name>
    <dbReference type="NCBI Taxonomy" id="72036"/>
    <lineage>
        <taxon>Eukaryota</taxon>
        <taxon>Metazoa</taxon>
        <taxon>Ecdysozoa</taxon>
        <taxon>Arthropoda</taxon>
        <taxon>Crustacea</taxon>
        <taxon>Multicrustacea</taxon>
        <taxon>Hexanauplia</taxon>
        <taxon>Copepoda</taxon>
        <taxon>Siphonostomatoida</taxon>
        <taxon>Caligidae</taxon>
        <taxon>Lepeophtheirus</taxon>
    </lineage>
</organism>
<evidence type="ECO:0000313" key="1">
    <source>
        <dbReference type="EMBL" id="CDW18840.1"/>
    </source>
</evidence>
<dbReference type="AlphaFoldDB" id="A0A0K2SZ92"/>
<dbReference type="EMBL" id="HACA01001479">
    <property type="protein sequence ID" value="CDW18840.1"/>
    <property type="molecule type" value="Transcribed_RNA"/>
</dbReference>
<reference evidence="1" key="1">
    <citation type="submission" date="2014-05" db="EMBL/GenBank/DDBJ databases">
        <authorList>
            <person name="Chronopoulou M."/>
        </authorList>
    </citation>
    <scope>NUCLEOTIDE SEQUENCE</scope>
    <source>
        <tissue evidence="1">Whole organism</tissue>
    </source>
</reference>
<name>A0A0K2SZ92_LEPSM</name>
<protein>
    <submittedName>
        <fullName evidence="1">Uncharacterized protein</fullName>
    </submittedName>
</protein>
<sequence length="61" mass="7257">MPKMVDPSVLINELNSTKIWTYVPEIKYLLCKHCNFIAKAKRICVLKQHRRTAYYKCQAQK</sequence>
<proteinExistence type="predicted"/>
<accession>A0A0K2SZ92</accession>